<feature type="transmembrane region" description="Helical" evidence="1">
    <location>
        <begin position="284"/>
        <end position="304"/>
    </location>
</feature>
<name>A0A256J2I1_HALEZ</name>
<protein>
    <recommendedName>
        <fullName evidence="2">HNH nuclease domain-containing protein</fullName>
    </recommendedName>
</protein>
<dbReference type="Proteomes" id="UP000215731">
    <property type="component" value="Unassembled WGS sequence"/>
</dbReference>
<keyword evidence="1" id="KW-0472">Membrane</keyword>
<organism evidence="3 4">
    <name type="scientific">Halorubrum ezzemoulense</name>
    <name type="common">Halorubrum chaoviator</name>
    <dbReference type="NCBI Taxonomy" id="337243"/>
    <lineage>
        <taxon>Archaea</taxon>
        <taxon>Methanobacteriati</taxon>
        <taxon>Methanobacteriota</taxon>
        <taxon>Stenosarchaea group</taxon>
        <taxon>Halobacteria</taxon>
        <taxon>Halobacteriales</taxon>
        <taxon>Haloferacaceae</taxon>
        <taxon>Halorubrum</taxon>
    </lineage>
</organism>
<keyword evidence="1" id="KW-1133">Transmembrane helix</keyword>
<feature type="domain" description="HNH nuclease" evidence="2">
    <location>
        <begin position="9"/>
        <end position="65"/>
    </location>
</feature>
<dbReference type="CDD" id="cd00085">
    <property type="entry name" value="HNHc"/>
    <property type="match status" value="1"/>
</dbReference>
<dbReference type="GO" id="GO:0004519">
    <property type="term" value="F:endonuclease activity"/>
    <property type="evidence" value="ECO:0007669"/>
    <property type="project" value="InterPro"/>
</dbReference>
<keyword evidence="1" id="KW-0812">Transmembrane</keyword>
<evidence type="ECO:0000259" key="2">
    <source>
        <dbReference type="SMART" id="SM00507"/>
    </source>
</evidence>
<dbReference type="AlphaFoldDB" id="A0A256J2I1"/>
<evidence type="ECO:0000256" key="1">
    <source>
        <dbReference type="SAM" id="Phobius"/>
    </source>
</evidence>
<feature type="transmembrane region" description="Helical" evidence="1">
    <location>
        <begin position="152"/>
        <end position="169"/>
    </location>
</feature>
<evidence type="ECO:0000313" key="4">
    <source>
        <dbReference type="Proteomes" id="UP000215731"/>
    </source>
</evidence>
<dbReference type="Gene3D" id="1.10.30.50">
    <property type="match status" value="1"/>
</dbReference>
<sequence>MSYPGDWESRRRLVFLSDEYQCRHCGAKGGRFGAANLECHHIVPKRMDGSDHPRNLITLCEVCHTELHRVQESNRVCSHSTWDAIISGSASDVIGRPVLACLTRVSDFALAGLAVAMLGGIMSIALDGVSLTSTVAATWRVGTVVGQERFRLLPWIAGLLGLRYLQFLANVVRSTEGFNTVIPFGGWKPYVWVATAVLVCAWALVLWGDAVWWRTTVEKGVLPRSIYALCLLTATLTVTGTYLFGRRDGVSDTWLWYRVALLHFTVVLGATAVGTGPVSGSGPVFAVTAPVCACTVLAALITEVRGESPGLKGRDESDKR</sequence>
<dbReference type="Pfam" id="PF01844">
    <property type="entry name" value="HNH"/>
    <property type="match status" value="1"/>
</dbReference>
<feature type="transmembrane region" description="Helical" evidence="1">
    <location>
        <begin position="256"/>
        <end position="278"/>
    </location>
</feature>
<dbReference type="SMART" id="SM00507">
    <property type="entry name" value="HNHc"/>
    <property type="match status" value="1"/>
</dbReference>
<dbReference type="InterPro" id="IPR003615">
    <property type="entry name" value="HNH_nuc"/>
</dbReference>
<proteinExistence type="predicted"/>
<dbReference type="InterPro" id="IPR002711">
    <property type="entry name" value="HNH"/>
</dbReference>
<feature type="transmembrane region" description="Helical" evidence="1">
    <location>
        <begin position="108"/>
        <end position="132"/>
    </location>
</feature>
<dbReference type="GO" id="GO:0003676">
    <property type="term" value="F:nucleic acid binding"/>
    <property type="evidence" value="ECO:0007669"/>
    <property type="project" value="InterPro"/>
</dbReference>
<accession>A0A256J2I1</accession>
<evidence type="ECO:0000313" key="3">
    <source>
        <dbReference type="EMBL" id="OYR63029.1"/>
    </source>
</evidence>
<feature type="transmembrane region" description="Helical" evidence="1">
    <location>
        <begin position="190"/>
        <end position="213"/>
    </location>
</feature>
<comment type="caution">
    <text evidence="3">The sequence shown here is derived from an EMBL/GenBank/DDBJ whole genome shotgun (WGS) entry which is preliminary data.</text>
</comment>
<dbReference type="GO" id="GO:0008270">
    <property type="term" value="F:zinc ion binding"/>
    <property type="evidence" value="ECO:0007669"/>
    <property type="project" value="InterPro"/>
</dbReference>
<feature type="transmembrane region" description="Helical" evidence="1">
    <location>
        <begin position="225"/>
        <end position="244"/>
    </location>
</feature>
<dbReference type="EMBL" id="NHOZ01000079">
    <property type="protein sequence ID" value="OYR63029.1"/>
    <property type="molecule type" value="Genomic_DNA"/>
</dbReference>
<gene>
    <name evidence="3" type="ORF">DJ80_08775</name>
</gene>
<reference evidence="3 4" key="1">
    <citation type="journal article" date="2014" name="Front. Microbiol.">
        <title>Population and genomic analysis of the genus Halorubrum.</title>
        <authorList>
            <person name="Fullmer M.S."/>
            <person name="Soucy S.M."/>
            <person name="Swithers K.S."/>
            <person name="Makkay A.M."/>
            <person name="Wheeler R."/>
            <person name="Ventosa A."/>
            <person name="Gogarten J.P."/>
            <person name="Papke R.T."/>
        </authorList>
    </citation>
    <scope>NUCLEOTIDE SEQUENCE [LARGE SCALE GENOMIC DNA]</scope>
    <source>
        <strain evidence="3 4">Ga36</strain>
    </source>
</reference>